<name>A0A1G9PY11_9ACTN</name>
<keyword evidence="3" id="KW-1185">Reference proteome</keyword>
<dbReference type="AlphaFoldDB" id="A0A1G9PY11"/>
<dbReference type="RefSeq" id="WP_143022349.1">
    <property type="nucleotide sequence ID" value="NZ_FNFB01000036.1"/>
</dbReference>
<evidence type="ECO:0000313" key="2">
    <source>
        <dbReference type="EMBL" id="SDM03634.1"/>
    </source>
</evidence>
<gene>
    <name evidence="2" type="ORF">SAMN05421874_13638</name>
</gene>
<dbReference type="STRING" id="683260.SAMN05421874_13638"/>
<dbReference type="OrthoDB" id="4196808at2"/>
<evidence type="ECO:0000313" key="3">
    <source>
        <dbReference type="Proteomes" id="UP000198683"/>
    </source>
</evidence>
<reference evidence="2 3" key="1">
    <citation type="submission" date="2016-10" db="EMBL/GenBank/DDBJ databases">
        <authorList>
            <person name="de Groot N.N."/>
        </authorList>
    </citation>
    <scope>NUCLEOTIDE SEQUENCE [LARGE SCALE GENOMIC DNA]</scope>
    <source>
        <strain evidence="2 3">CGMCC 4.5681</strain>
    </source>
</reference>
<feature type="region of interest" description="Disordered" evidence="1">
    <location>
        <begin position="1"/>
        <end position="20"/>
    </location>
</feature>
<protein>
    <submittedName>
        <fullName evidence="2">Uncharacterized protein</fullName>
    </submittedName>
</protein>
<proteinExistence type="predicted"/>
<dbReference type="Proteomes" id="UP000198683">
    <property type="component" value="Unassembled WGS sequence"/>
</dbReference>
<accession>A0A1G9PY11</accession>
<evidence type="ECO:0000256" key="1">
    <source>
        <dbReference type="SAM" id="MobiDB-lite"/>
    </source>
</evidence>
<sequence length="204" mass="21610">MFFEPPPAGEALTTPSARPGPPQWFAPPADETGAVLGLGLMAARSPTVAVAVPYARAFSTGCAISVEVLVRQGELAPETAWELHLSTLPVAPLVSRGGDRLPDRLLRFGVRYPGGVKATTVGPPPIPGQEPQGPRLSWLPHAGAFRASESVHVTAGTLWLWPLPPEETFELAVEWPIGGIELTFVPLDGSAVVAAAQRSNQYWP</sequence>
<organism evidence="2 3">
    <name type="scientific">Nonomuraea maritima</name>
    <dbReference type="NCBI Taxonomy" id="683260"/>
    <lineage>
        <taxon>Bacteria</taxon>
        <taxon>Bacillati</taxon>
        <taxon>Actinomycetota</taxon>
        <taxon>Actinomycetes</taxon>
        <taxon>Streptosporangiales</taxon>
        <taxon>Streptosporangiaceae</taxon>
        <taxon>Nonomuraea</taxon>
    </lineage>
</organism>
<dbReference type="EMBL" id="FNFB01000036">
    <property type="protein sequence ID" value="SDM03634.1"/>
    <property type="molecule type" value="Genomic_DNA"/>
</dbReference>